<dbReference type="CDD" id="cd13233">
    <property type="entry name" value="PH_ARHGAP9-like"/>
    <property type="match status" value="1"/>
</dbReference>
<dbReference type="SUPFAM" id="SSF50044">
    <property type="entry name" value="SH3-domain"/>
    <property type="match status" value="1"/>
</dbReference>
<dbReference type="PROSITE" id="PS01159">
    <property type="entry name" value="WW_DOMAIN_1"/>
    <property type="match status" value="1"/>
</dbReference>
<organism evidence="9 10">
    <name type="scientific">Oedothorax gibbosus</name>
    <dbReference type="NCBI Taxonomy" id="931172"/>
    <lineage>
        <taxon>Eukaryota</taxon>
        <taxon>Metazoa</taxon>
        <taxon>Ecdysozoa</taxon>
        <taxon>Arthropoda</taxon>
        <taxon>Chelicerata</taxon>
        <taxon>Arachnida</taxon>
        <taxon>Araneae</taxon>
        <taxon>Araneomorphae</taxon>
        <taxon>Entelegynae</taxon>
        <taxon>Araneoidea</taxon>
        <taxon>Linyphiidae</taxon>
        <taxon>Erigoninae</taxon>
        <taxon>Oedothorax</taxon>
    </lineage>
</organism>
<feature type="compositionally biased region" description="Basic and acidic residues" evidence="4">
    <location>
        <begin position="672"/>
        <end position="686"/>
    </location>
</feature>
<dbReference type="SMART" id="SM00324">
    <property type="entry name" value="RhoGAP"/>
    <property type="match status" value="1"/>
</dbReference>
<dbReference type="GO" id="GO:0005096">
    <property type="term" value="F:GTPase activator activity"/>
    <property type="evidence" value="ECO:0007669"/>
    <property type="project" value="UniProtKB-KW"/>
</dbReference>
<dbReference type="InterPro" id="IPR000198">
    <property type="entry name" value="RhoGAP_dom"/>
</dbReference>
<feature type="domain" description="SH3" evidence="5">
    <location>
        <begin position="42"/>
        <end position="105"/>
    </location>
</feature>
<dbReference type="PROSITE" id="PS50238">
    <property type="entry name" value="RHOGAP"/>
    <property type="match status" value="1"/>
</dbReference>
<dbReference type="PROSITE" id="PS50002">
    <property type="entry name" value="SH3"/>
    <property type="match status" value="1"/>
</dbReference>
<comment type="caution">
    <text evidence="9">The sequence shown here is derived from an EMBL/GenBank/DDBJ whole genome shotgun (WGS) entry which is preliminary data.</text>
</comment>
<evidence type="ECO:0000259" key="6">
    <source>
        <dbReference type="PROSITE" id="PS50003"/>
    </source>
</evidence>
<name>A0AAV6VDC0_9ARAC</name>
<dbReference type="PROSITE" id="PS50003">
    <property type="entry name" value="PH_DOMAIN"/>
    <property type="match status" value="1"/>
</dbReference>
<dbReference type="SMART" id="SM00233">
    <property type="entry name" value="PH"/>
    <property type="match status" value="1"/>
</dbReference>
<dbReference type="PROSITE" id="PS50020">
    <property type="entry name" value="WW_DOMAIN_2"/>
    <property type="match status" value="2"/>
</dbReference>
<dbReference type="AlphaFoldDB" id="A0AAV6VDC0"/>
<dbReference type="SUPFAM" id="SSF51045">
    <property type="entry name" value="WW domain"/>
    <property type="match status" value="1"/>
</dbReference>
<feature type="compositionally biased region" description="Polar residues" evidence="4">
    <location>
        <begin position="363"/>
        <end position="375"/>
    </location>
</feature>
<dbReference type="InterPro" id="IPR011993">
    <property type="entry name" value="PH-like_dom_sf"/>
</dbReference>
<evidence type="ECO:0000256" key="1">
    <source>
        <dbReference type="ARBA" id="ARBA00022443"/>
    </source>
</evidence>
<gene>
    <name evidence="9" type="ORF">JTE90_003619</name>
</gene>
<feature type="region of interest" description="Disordered" evidence="4">
    <location>
        <begin position="311"/>
        <end position="375"/>
    </location>
</feature>
<dbReference type="Gene3D" id="1.10.555.10">
    <property type="entry name" value="Rho GTPase activation protein"/>
    <property type="match status" value="1"/>
</dbReference>
<dbReference type="InterPro" id="IPR001202">
    <property type="entry name" value="WW_dom"/>
</dbReference>
<feature type="domain" description="PH" evidence="6">
    <location>
        <begin position="554"/>
        <end position="663"/>
    </location>
</feature>
<dbReference type="EMBL" id="JAFNEN010000111">
    <property type="protein sequence ID" value="KAG8194019.1"/>
    <property type="molecule type" value="Genomic_DNA"/>
</dbReference>
<dbReference type="Pfam" id="PF00620">
    <property type="entry name" value="RhoGAP"/>
    <property type="match status" value="1"/>
</dbReference>
<feature type="compositionally biased region" description="Low complexity" evidence="4">
    <location>
        <begin position="334"/>
        <end position="346"/>
    </location>
</feature>
<dbReference type="InterPro" id="IPR036028">
    <property type="entry name" value="SH3-like_dom_sf"/>
</dbReference>
<dbReference type="PANTHER" id="PTHR23176">
    <property type="entry name" value="RHO/RAC/CDC GTPASE-ACTIVATING PROTEIN"/>
    <property type="match status" value="1"/>
</dbReference>
<evidence type="ECO:0000256" key="2">
    <source>
        <dbReference type="ARBA" id="ARBA00022468"/>
    </source>
</evidence>
<dbReference type="Gene3D" id="2.20.70.10">
    <property type="match status" value="2"/>
</dbReference>
<dbReference type="SMART" id="SM00326">
    <property type="entry name" value="SH3"/>
    <property type="match status" value="1"/>
</dbReference>
<evidence type="ECO:0000256" key="3">
    <source>
        <dbReference type="PROSITE-ProRule" id="PRU00192"/>
    </source>
</evidence>
<feature type="domain" description="WW" evidence="7">
    <location>
        <begin position="290"/>
        <end position="323"/>
    </location>
</feature>
<keyword evidence="10" id="KW-1185">Reference proteome</keyword>
<evidence type="ECO:0000259" key="8">
    <source>
        <dbReference type="PROSITE" id="PS50238"/>
    </source>
</evidence>
<feature type="domain" description="Rho-GAP" evidence="8">
    <location>
        <begin position="748"/>
        <end position="935"/>
    </location>
</feature>
<dbReference type="SUPFAM" id="SSF50729">
    <property type="entry name" value="PH domain-like"/>
    <property type="match status" value="1"/>
</dbReference>
<dbReference type="Proteomes" id="UP000827092">
    <property type="component" value="Unassembled WGS sequence"/>
</dbReference>
<feature type="domain" description="WW" evidence="7">
    <location>
        <begin position="425"/>
        <end position="458"/>
    </location>
</feature>
<evidence type="ECO:0000313" key="9">
    <source>
        <dbReference type="EMBL" id="KAG8194019.1"/>
    </source>
</evidence>
<sequence>MKLFHVFFVITQCRYVFQFYCVHVILPTNIKHDVKTRKSATMSEVYVQVLYDYLYHTDDGSEIKMKAGEELLLIKKSNENWWQVIRNSDNQPFYAPSNYLSIIGLNCLDTTTLKDVNSNFQQGDVFSDDVIQKVTSKNATDVIQKVMSKNAADLIQKVTSKNAADLIQKLTSNNAADVIQKVTSKNAATRQRDFRQGNGVRVKQLTDALSFSNPLCEDEFASLDYSHNDSQQHKVPLSNNNELSLSERTENAGICDTSFSQDSLSPIYVNIPISFGRLPPTPKVDEKPTRRLSNDWLEYVDRESGRKYYVHTSGNTTWKPPRRRENMQSTPLNSEPSSPRSLASSVPDPPPKQLKPKLKKLAHSSNESLESQTSPNMFTILPPGWSEQADGGVVYYYNEVTKKKVRFLEPGVSFWTFLLDVEWNPQVALMWYASLDENGRTYFYDEDNSESLWELPEISISSDTEELRPGLLNESVSSSPEEAAQGSLTSSSSELFKSPKLRKVPKIPVQRQFKTRSLIVPECVNLTGTEDNKGFLPPSFGEGYWPSVQDGHFSITRKGTLNKTKLIEGGKRIRKNWTSSFVVLTDVFLLFYKDIRSAHSTTAGVKPELCIDLNGALVEWCPDKSSRKNVFQISTVLGHQLLLQDDNAQTTREWFETIQAAIMMLPSGVEQADSKAKDDAKKEVKLSRSKSTKHYPSGKNNEMEAEVVLPAEKKRKIRDKLRNFFVRRPTQESLREKGILLDEPVFGCHLENLCSRENRKVPKFVSTCIEVIEEKELTADGLYRASGNLSQVQKIRIHVNQDDYACLDDEEDVHVLTGALKMFFREMKEPLFPFNMFDRFMNAIALPDASSKLEALKKLVIKLPEENYETLKFLLKHLLRVTEYHLQNRMQVQNLAIVFGPTLMWPEHVSNNIALDMMHQNRIVEFLLLEFDAIFPED</sequence>
<keyword evidence="1 3" id="KW-0728">SH3 domain</keyword>
<dbReference type="CDD" id="cd00201">
    <property type="entry name" value="WW"/>
    <property type="match status" value="3"/>
</dbReference>
<dbReference type="InterPro" id="IPR008936">
    <property type="entry name" value="Rho_GTPase_activation_prot"/>
</dbReference>
<dbReference type="Gene3D" id="2.30.29.30">
    <property type="entry name" value="Pleckstrin-homology domain (PH domain)/Phosphotyrosine-binding domain (PTB)"/>
    <property type="match status" value="1"/>
</dbReference>
<dbReference type="FunFam" id="1.10.555.10:FF:000071">
    <property type="entry name" value="Rho GTPase activating protein 27"/>
    <property type="match status" value="1"/>
</dbReference>
<dbReference type="PANTHER" id="PTHR23176:SF129">
    <property type="entry name" value="RHO GTPASE ACTIVATING PROTEIN AT 16F, ISOFORM E-RELATED"/>
    <property type="match status" value="1"/>
</dbReference>
<dbReference type="InterPro" id="IPR001849">
    <property type="entry name" value="PH_domain"/>
</dbReference>
<evidence type="ECO:0008006" key="11">
    <source>
        <dbReference type="Google" id="ProtNLM"/>
    </source>
</evidence>
<dbReference type="InterPro" id="IPR001452">
    <property type="entry name" value="SH3_domain"/>
</dbReference>
<reference evidence="9 10" key="1">
    <citation type="journal article" date="2022" name="Nat. Ecol. Evol.">
        <title>A masculinizing supergene underlies an exaggerated male reproductive morph in a spider.</title>
        <authorList>
            <person name="Hendrickx F."/>
            <person name="De Corte Z."/>
            <person name="Sonet G."/>
            <person name="Van Belleghem S.M."/>
            <person name="Kostlbacher S."/>
            <person name="Vangestel C."/>
        </authorList>
    </citation>
    <scope>NUCLEOTIDE SEQUENCE [LARGE SCALE GENOMIC DNA]</scope>
    <source>
        <strain evidence="9">W744_W776</strain>
    </source>
</reference>
<evidence type="ECO:0000259" key="7">
    <source>
        <dbReference type="PROSITE" id="PS50020"/>
    </source>
</evidence>
<proteinExistence type="predicted"/>
<dbReference type="InterPro" id="IPR036020">
    <property type="entry name" value="WW_dom_sf"/>
</dbReference>
<accession>A0AAV6VDC0</accession>
<keyword evidence="2" id="KW-0343">GTPase activation</keyword>
<dbReference type="Pfam" id="PF00169">
    <property type="entry name" value="PH"/>
    <property type="match status" value="1"/>
</dbReference>
<dbReference type="GO" id="GO:0007165">
    <property type="term" value="P:signal transduction"/>
    <property type="evidence" value="ECO:0007669"/>
    <property type="project" value="InterPro"/>
</dbReference>
<evidence type="ECO:0000256" key="4">
    <source>
        <dbReference type="SAM" id="MobiDB-lite"/>
    </source>
</evidence>
<evidence type="ECO:0000313" key="10">
    <source>
        <dbReference type="Proteomes" id="UP000827092"/>
    </source>
</evidence>
<dbReference type="SUPFAM" id="SSF48350">
    <property type="entry name" value="GTPase activation domain, GAP"/>
    <property type="match status" value="1"/>
</dbReference>
<dbReference type="Gene3D" id="2.30.30.40">
    <property type="entry name" value="SH3 Domains"/>
    <property type="match status" value="1"/>
</dbReference>
<evidence type="ECO:0000259" key="5">
    <source>
        <dbReference type="PROSITE" id="PS50002"/>
    </source>
</evidence>
<protein>
    <recommendedName>
        <fullName evidence="11">Rho GTPase-activating protein 15</fullName>
    </recommendedName>
</protein>
<dbReference type="GO" id="GO:0005737">
    <property type="term" value="C:cytoplasm"/>
    <property type="evidence" value="ECO:0007669"/>
    <property type="project" value="TreeGrafter"/>
</dbReference>
<feature type="region of interest" description="Disordered" evidence="4">
    <location>
        <begin position="672"/>
        <end position="699"/>
    </location>
</feature>
<dbReference type="Pfam" id="PF00018">
    <property type="entry name" value="SH3_1"/>
    <property type="match status" value="1"/>
</dbReference>
<dbReference type="InterPro" id="IPR050729">
    <property type="entry name" value="Rho-GAP"/>
</dbReference>
<dbReference type="SMART" id="SM00456">
    <property type="entry name" value="WW"/>
    <property type="match status" value="3"/>
</dbReference>